<dbReference type="Proteomes" id="UP000314294">
    <property type="component" value="Unassembled WGS sequence"/>
</dbReference>
<comment type="caution">
    <text evidence="1">The sequence shown here is derived from an EMBL/GenBank/DDBJ whole genome shotgun (WGS) entry which is preliminary data.</text>
</comment>
<evidence type="ECO:0000313" key="1">
    <source>
        <dbReference type="EMBL" id="TNN77089.1"/>
    </source>
</evidence>
<evidence type="ECO:0000313" key="2">
    <source>
        <dbReference type="Proteomes" id="UP000314294"/>
    </source>
</evidence>
<sequence length="98" mass="10942">MPCSWSESRDSIKFLSAHVVPVILSVIRRVPRVRLLCHRGCYAGVAAVWLRLLALCGDPPRLIAVLFTVLRTLGTEPQCALPLLLLLLLQQWSRLSPT</sequence>
<keyword evidence="2" id="KW-1185">Reference proteome</keyword>
<protein>
    <submittedName>
        <fullName evidence="1">Uncharacterized protein</fullName>
    </submittedName>
</protein>
<dbReference type="EMBL" id="SRLO01000087">
    <property type="protein sequence ID" value="TNN77089.1"/>
    <property type="molecule type" value="Genomic_DNA"/>
</dbReference>
<dbReference type="AlphaFoldDB" id="A0A4Z2IGE7"/>
<proteinExistence type="predicted"/>
<gene>
    <name evidence="1" type="ORF">EYF80_012727</name>
</gene>
<accession>A0A4Z2IGE7</accession>
<reference evidence="1 2" key="1">
    <citation type="submission" date="2019-03" db="EMBL/GenBank/DDBJ databases">
        <title>First draft genome of Liparis tanakae, snailfish: a comprehensive survey of snailfish specific genes.</title>
        <authorList>
            <person name="Kim W."/>
            <person name="Song I."/>
            <person name="Jeong J.-H."/>
            <person name="Kim D."/>
            <person name="Kim S."/>
            <person name="Ryu S."/>
            <person name="Song J.Y."/>
            <person name="Lee S.K."/>
        </authorList>
    </citation>
    <scope>NUCLEOTIDE SEQUENCE [LARGE SCALE GENOMIC DNA]</scope>
    <source>
        <tissue evidence="1">Muscle</tissue>
    </source>
</reference>
<name>A0A4Z2IGE7_9TELE</name>
<organism evidence="1 2">
    <name type="scientific">Liparis tanakae</name>
    <name type="common">Tanaka's snailfish</name>
    <dbReference type="NCBI Taxonomy" id="230148"/>
    <lineage>
        <taxon>Eukaryota</taxon>
        <taxon>Metazoa</taxon>
        <taxon>Chordata</taxon>
        <taxon>Craniata</taxon>
        <taxon>Vertebrata</taxon>
        <taxon>Euteleostomi</taxon>
        <taxon>Actinopterygii</taxon>
        <taxon>Neopterygii</taxon>
        <taxon>Teleostei</taxon>
        <taxon>Neoteleostei</taxon>
        <taxon>Acanthomorphata</taxon>
        <taxon>Eupercaria</taxon>
        <taxon>Perciformes</taxon>
        <taxon>Cottioidei</taxon>
        <taxon>Cottales</taxon>
        <taxon>Liparidae</taxon>
        <taxon>Liparis</taxon>
    </lineage>
</organism>